<dbReference type="EMBL" id="MLAK01000594">
    <property type="protein sequence ID" value="OHT11123.1"/>
    <property type="molecule type" value="Genomic_DNA"/>
</dbReference>
<sequence>MSEKKGNDGMNEIREEFSSYIIKASDYRMIRQIGKGGYAEVWLAKNKKTGDEVAFKQLFTTLQPKQVMHFAREVKTMLSVNHPFFLKFIGFSPTPPLILVSEYIQNGSLFVFMRSESRRKRLTTTHRNLIAMGIAHAMASLHKLGIIHRDLKSLNILLDKSLLPRLGDFGIARFINEEETMTMRLGTPHWMAPETLIGESYGPEVDVYSYGMLLYELHTNNIPWEGKDAAAVIKAVAIDNERPEIPPDTPKPLFDLISACWEKDPKFRPTFSEIYELFATGKVQFEGTDPTAVTWLIDYIEEKLKKKKHKKSEKDTKNDQKNEKHKVEHKNHNKDELKENTKENKYIDKNIDKKEEKKDNAKGEKKESKETRRENKKKDKKHHYDDDYYSCDDEFENDEKYQKNHKKNSKKSSSKSKYDIDDEEEEEEERKKSRKNSIKNEKRKSSKEFRKKDYVFSTDSESDDSYHFEMPKRRKLKKEIIDTLNEEEDYDDVESDSYPKHHKHQSLPKNIKKLNKTAPIKNLKHSHNQNSSDYDQLNDDEIEEIDAQELKKVSRNRSSHNIQLKKLPESEKIKRRKTLMDLNNKNSSGDDSTPKRKTYHNKHINQKINYDEIDYDEMEEEFYENHHKSNKNSENLHHQSNKLRQRKYSLDPSSEIRRFSDKDGPKSYEKPKNQKDSDSFGFFEPNETEIRKKMKLPPAIPKRPNQKQFPSLDDSNSTELFLHESSNYKRKPIPKPQNMSSQSLNHALNKTFNHKNLQIGKKSNFDSLTFTEDYSNPIEYQQKLNKELSPKFNLSSSVADDSTSTINNFDYYSIPPPPKQINENSPLSNKNIPMKHQMSSILPTNKSQNVNHNKMNDRNDNSFDNSPSKCLNRAKSSPKLRGMQKHNFGGPYNNQQNQIYQNNRLNQQNNSIQISHIQKAPSNSSNISPSRAHFNESILQSLNNVKNPNFKSDLFQVVSLMGLTQQQAQSLFYVLSNHFTSHTEPKIMKFILNQISSLLYDSTSANIFVEMNLLYRLPFNSQFLADSCFDVVLALFQSVPSLLQHNFEQQMKQLISISPHKSLILLAHFSTKVSVLENPWPLLDLMIKESPIFLKKSCGRMLISILYYLCDNFQSFRQERLIDCILVFLSGIQSSFIHTIQDSYSALCKFYNITNPKGSMTNSPKYDLKNTTKNRQNNQPNNEQMINEIDFDTISLHLDEPRISNYALDFLLALNKIPIYENLIEPLLKLAKIEEKATYCLIKISRVHEGAMVILRNDSWISEPLPTYEKTLILFISILSFSELYKTINEKQIIILFSHICDEKDPVLLRSISIIIREMGVTYDFFQDLKSSKTLEKMINLSLEIDSEMSIRAALVILGVVGEIDYAGEYLLFAEKLKRILTTQSDNSIAAVSIISLLSKYPICAQKFKELNLKGYFTSLLKDENYREPAMFFLQNIEKYTQYF</sequence>
<dbReference type="CDD" id="cd13999">
    <property type="entry name" value="STKc_MAP3K-like"/>
    <property type="match status" value="1"/>
</dbReference>
<feature type="compositionally biased region" description="Basic residues" evidence="5">
    <location>
        <begin position="432"/>
        <end position="445"/>
    </location>
</feature>
<keyword evidence="1" id="KW-0723">Serine/threonine-protein kinase</keyword>
<dbReference type="InterPro" id="IPR008271">
    <property type="entry name" value="Ser/Thr_kinase_AS"/>
</dbReference>
<dbReference type="InterPro" id="IPR051681">
    <property type="entry name" value="Ser/Thr_Kinases-Pseudokinases"/>
</dbReference>
<feature type="compositionally biased region" description="Polar residues" evidence="5">
    <location>
        <begin position="581"/>
        <end position="591"/>
    </location>
</feature>
<dbReference type="GO" id="GO:0005524">
    <property type="term" value="F:ATP binding"/>
    <property type="evidence" value="ECO:0007669"/>
    <property type="project" value="UniProtKB-UniRule"/>
</dbReference>
<dbReference type="Gene3D" id="1.10.510.10">
    <property type="entry name" value="Transferase(Phosphotransferase) domain 1"/>
    <property type="match status" value="1"/>
</dbReference>
<reference evidence="7" key="1">
    <citation type="submission" date="2016-10" db="EMBL/GenBank/DDBJ databases">
        <authorList>
            <person name="Benchimol M."/>
            <person name="Almeida L.G."/>
            <person name="Vasconcelos A.T."/>
            <person name="Perreira-Neves A."/>
            <person name="Rosa I.A."/>
            <person name="Tasca T."/>
            <person name="Bogo M.R."/>
            <person name="de Souza W."/>
        </authorList>
    </citation>
    <scope>NUCLEOTIDE SEQUENCE [LARGE SCALE GENOMIC DNA]</scope>
    <source>
        <strain evidence="7">K</strain>
    </source>
</reference>
<dbReference type="VEuPathDB" id="TrichDB:TRFO_04083"/>
<feature type="domain" description="Protein kinase" evidence="6">
    <location>
        <begin position="27"/>
        <end position="278"/>
    </location>
</feature>
<evidence type="ECO:0000259" key="6">
    <source>
        <dbReference type="PROSITE" id="PS50011"/>
    </source>
</evidence>
<keyword evidence="1" id="KW-0808">Transferase</keyword>
<feature type="compositionally biased region" description="Basic residues" evidence="5">
    <location>
        <begin position="595"/>
        <end position="605"/>
    </location>
</feature>
<dbReference type="PRINTS" id="PR00109">
    <property type="entry name" value="TYRKINASE"/>
</dbReference>
<evidence type="ECO:0000256" key="3">
    <source>
        <dbReference type="ARBA" id="ARBA00022840"/>
    </source>
</evidence>
<feature type="compositionally biased region" description="Acidic residues" evidence="5">
    <location>
        <begin position="484"/>
        <end position="495"/>
    </location>
</feature>
<evidence type="ECO:0000256" key="4">
    <source>
        <dbReference type="PROSITE-ProRule" id="PRU10141"/>
    </source>
</evidence>
<dbReference type="GO" id="GO:0004674">
    <property type="term" value="F:protein serine/threonine kinase activity"/>
    <property type="evidence" value="ECO:0007669"/>
    <property type="project" value="UniProtKB-KW"/>
</dbReference>
<dbReference type="GeneID" id="94826379"/>
<dbReference type="Proteomes" id="UP000179807">
    <property type="component" value="Unassembled WGS sequence"/>
</dbReference>
<dbReference type="Pfam" id="PF00069">
    <property type="entry name" value="Pkinase"/>
    <property type="match status" value="1"/>
</dbReference>
<comment type="caution">
    <text evidence="7">The sequence shown here is derived from an EMBL/GenBank/DDBJ whole genome shotgun (WGS) entry which is preliminary data.</text>
</comment>
<dbReference type="InterPro" id="IPR001245">
    <property type="entry name" value="Ser-Thr/Tyr_kinase_cat_dom"/>
</dbReference>
<dbReference type="SMART" id="SM00220">
    <property type="entry name" value="S_TKc"/>
    <property type="match status" value="1"/>
</dbReference>
<dbReference type="InterPro" id="IPR017441">
    <property type="entry name" value="Protein_kinase_ATP_BS"/>
</dbReference>
<keyword evidence="2 4" id="KW-0547">Nucleotide-binding</keyword>
<dbReference type="PROSITE" id="PS00107">
    <property type="entry name" value="PROTEIN_KINASE_ATP"/>
    <property type="match status" value="1"/>
</dbReference>
<dbReference type="Gene3D" id="3.30.200.20">
    <property type="entry name" value="Phosphorylase Kinase, domain 1"/>
    <property type="match status" value="1"/>
</dbReference>
<keyword evidence="1" id="KW-0418">Kinase</keyword>
<feature type="binding site" evidence="4">
    <location>
        <position position="56"/>
    </location>
    <ligand>
        <name>ATP</name>
        <dbReference type="ChEBI" id="CHEBI:30616"/>
    </ligand>
</feature>
<evidence type="ECO:0000256" key="2">
    <source>
        <dbReference type="ARBA" id="ARBA00022741"/>
    </source>
</evidence>
<accession>A0A1J4KIR1</accession>
<dbReference type="PANTHER" id="PTHR44329:SF214">
    <property type="entry name" value="PROTEIN KINASE DOMAIN-CONTAINING PROTEIN"/>
    <property type="match status" value="1"/>
</dbReference>
<evidence type="ECO:0000256" key="5">
    <source>
        <dbReference type="SAM" id="MobiDB-lite"/>
    </source>
</evidence>
<dbReference type="InterPro" id="IPR000719">
    <property type="entry name" value="Prot_kinase_dom"/>
</dbReference>
<dbReference type="PROSITE" id="PS00108">
    <property type="entry name" value="PROTEIN_KINASE_ST"/>
    <property type="match status" value="1"/>
</dbReference>
<feature type="compositionally biased region" description="Basic and acidic residues" evidence="5">
    <location>
        <begin position="654"/>
        <end position="678"/>
    </location>
</feature>
<feature type="region of interest" description="Disordered" evidence="5">
    <location>
        <begin position="307"/>
        <end position="609"/>
    </location>
</feature>
<dbReference type="SUPFAM" id="SSF56112">
    <property type="entry name" value="Protein kinase-like (PK-like)"/>
    <property type="match status" value="1"/>
</dbReference>
<dbReference type="PROSITE" id="PS50011">
    <property type="entry name" value="PROTEIN_KINASE_DOM"/>
    <property type="match status" value="1"/>
</dbReference>
<gene>
    <name evidence="7" type="ORF">TRFO_04083</name>
</gene>
<organism evidence="7 8">
    <name type="scientific">Tritrichomonas foetus</name>
    <dbReference type="NCBI Taxonomy" id="1144522"/>
    <lineage>
        <taxon>Eukaryota</taxon>
        <taxon>Metamonada</taxon>
        <taxon>Parabasalia</taxon>
        <taxon>Tritrichomonadida</taxon>
        <taxon>Tritrichomonadidae</taxon>
        <taxon>Tritrichomonas</taxon>
    </lineage>
</organism>
<dbReference type="InterPro" id="IPR011009">
    <property type="entry name" value="Kinase-like_dom_sf"/>
</dbReference>
<keyword evidence="3 4" id="KW-0067">ATP-binding</keyword>
<feature type="compositionally biased region" description="Polar residues" evidence="5">
    <location>
        <begin position="844"/>
        <end position="853"/>
    </location>
</feature>
<dbReference type="SUPFAM" id="SSF48371">
    <property type="entry name" value="ARM repeat"/>
    <property type="match status" value="1"/>
</dbReference>
<evidence type="ECO:0000313" key="7">
    <source>
        <dbReference type="EMBL" id="OHT11123.1"/>
    </source>
</evidence>
<protein>
    <recommendedName>
        <fullName evidence="6">Protein kinase domain-containing protein</fullName>
    </recommendedName>
</protein>
<evidence type="ECO:0000313" key="8">
    <source>
        <dbReference type="Proteomes" id="UP000179807"/>
    </source>
</evidence>
<feature type="region of interest" description="Disordered" evidence="5">
    <location>
        <begin position="844"/>
        <end position="868"/>
    </location>
</feature>
<keyword evidence="8" id="KW-1185">Reference proteome</keyword>
<feature type="compositionally biased region" description="Basic and acidic residues" evidence="5">
    <location>
        <begin position="333"/>
        <end position="386"/>
    </location>
</feature>
<proteinExistence type="predicted"/>
<name>A0A1J4KIR1_9EUKA</name>
<dbReference type="PANTHER" id="PTHR44329">
    <property type="entry name" value="SERINE/THREONINE-PROTEIN KINASE TNNI3K-RELATED"/>
    <property type="match status" value="1"/>
</dbReference>
<dbReference type="RefSeq" id="XP_068364259.1">
    <property type="nucleotide sequence ID" value="XM_068491675.1"/>
</dbReference>
<feature type="compositionally biased region" description="Basic and acidic residues" evidence="5">
    <location>
        <begin position="312"/>
        <end position="326"/>
    </location>
</feature>
<evidence type="ECO:0000256" key="1">
    <source>
        <dbReference type="ARBA" id="ARBA00022527"/>
    </source>
</evidence>
<feature type="compositionally biased region" description="Acidic residues" evidence="5">
    <location>
        <begin position="387"/>
        <end position="397"/>
    </location>
</feature>
<feature type="compositionally biased region" description="Basic residues" evidence="5">
    <location>
        <begin position="403"/>
        <end position="414"/>
    </location>
</feature>
<feature type="region of interest" description="Disordered" evidence="5">
    <location>
        <begin position="621"/>
        <end position="684"/>
    </location>
</feature>
<dbReference type="InterPro" id="IPR016024">
    <property type="entry name" value="ARM-type_fold"/>
</dbReference>
<feature type="compositionally biased region" description="Basic residues" evidence="5">
    <location>
        <begin position="500"/>
        <end position="515"/>
    </location>
</feature>
<feature type="compositionally biased region" description="Acidic residues" evidence="5">
    <location>
        <begin position="536"/>
        <end position="547"/>
    </location>
</feature>